<gene>
    <name evidence="1" type="ORF">IPV69_10900</name>
</gene>
<keyword evidence="2" id="KW-1185">Reference proteome</keyword>
<organism evidence="1 2">
    <name type="scientific">Humisphaera borealis</name>
    <dbReference type="NCBI Taxonomy" id="2807512"/>
    <lineage>
        <taxon>Bacteria</taxon>
        <taxon>Pseudomonadati</taxon>
        <taxon>Planctomycetota</taxon>
        <taxon>Phycisphaerae</taxon>
        <taxon>Tepidisphaerales</taxon>
        <taxon>Tepidisphaeraceae</taxon>
        <taxon>Humisphaera</taxon>
    </lineage>
</organism>
<evidence type="ECO:0000313" key="2">
    <source>
        <dbReference type="Proteomes" id="UP000593765"/>
    </source>
</evidence>
<dbReference type="KEGG" id="hbs:IPV69_10900"/>
<name>A0A7M2X319_9BACT</name>
<sequence>MTPHLFLTALVAATLVVLIVNGVRSGRRRDAVRQLAGEWRMNFAALDTLQLSGRIAGRFPVPGVSALRVHNLIYGMDGENYRYYFTIDYTIGVTESSRRVSVVATYVEPRDRRRGGATALTLGDDQLPPLDQYRALAAERR</sequence>
<dbReference type="RefSeq" id="WP_206295140.1">
    <property type="nucleotide sequence ID" value="NZ_CP063458.1"/>
</dbReference>
<dbReference type="AlphaFoldDB" id="A0A7M2X319"/>
<reference evidence="1 2" key="1">
    <citation type="submission" date="2020-10" db="EMBL/GenBank/DDBJ databases">
        <title>Wide distribution of Phycisphaera-like planctomycetes from WD2101 soil group in peatlands and genome analysis of the first cultivated representative.</title>
        <authorList>
            <person name="Dedysh S.N."/>
            <person name="Beletsky A.V."/>
            <person name="Ivanova A."/>
            <person name="Kulichevskaya I.S."/>
            <person name="Suzina N.E."/>
            <person name="Philippov D.A."/>
            <person name="Rakitin A.L."/>
            <person name="Mardanov A.V."/>
            <person name="Ravin N.V."/>
        </authorList>
    </citation>
    <scope>NUCLEOTIDE SEQUENCE [LARGE SCALE GENOMIC DNA]</scope>
    <source>
        <strain evidence="1 2">M1803</strain>
    </source>
</reference>
<accession>A0A7M2X319</accession>
<proteinExistence type="predicted"/>
<dbReference type="EMBL" id="CP063458">
    <property type="protein sequence ID" value="QOV91822.1"/>
    <property type="molecule type" value="Genomic_DNA"/>
</dbReference>
<evidence type="ECO:0000313" key="1">
    <source>
        <dbReference type="EMBL" id="QOV91822.1"/>
    </source>
</evidence>
<protein>
    <submittedName>
        <fullName evidence="1">Uncharacterized protein</fullName>
    </submittedName>
</protein>
<dbReference type="Proteomes" id="UP000593765">
    <property type="component" value="Chromosome"/>
</dbReference>